<dbReference type="PANTHER" id="PTHR30582:SF24">
    <property type="entry name" value="L,D-TRANSPEPTIDASE ERFK_SRFK-RELATED"/>
    <property type="match status" value="1"/>
</dbReference>
<evidence type="ECO:0000256" key="7">
    <source>
        <dbReference type="ARBA" id="ARBA00022984"/>
    </source>
</evidence>
<evidence type="ECO:0000313" key="12">
    <source>
        <dbReference type="EMBL" id="QYZ68621.1"/>
    </source>
</evidence>
<keyword evidence="6 9" id="KW-0133">Cell shape</keyword>
<organism evidence="12 13">
    <name type="scientific">Neotabrizicola shimadae</name>
    <dbReference type="NCBI Taxonomy" id="2807096"/>
    <lineage>
        <taxon>Bacteria</taxon>
        <taxon>Pseudomonadati</taxon>
        <taxon>Pseudomonadota</taxon>
        <taxon>Alphaproteobacteria</taxon>
        <taxon>Rhodobacterales</taxon>
        <taxon>Paracoccaceae</taxon>
        <taxon>Neotabrizicola</taxon>
    </lineage>
</organism>
<evidence type="ECO:0000259" key="11">
    <source>
        <dbReference type="PROSITE" id="PS52029"/>
    </source>
</evidence>
<feature type="chain" id="PRO_5034301473" evidence="10">
    <location>
        <begin position="32"/>
        <end position="299"/>
    </location>
</feature>
<comment type="similarity">
    <text evidence="2">Belongs to the YkuD family.</text>
</comment>
<dbReference type="AlphaFoldDB" id="A0A8G1EBY5"/>
<dbReference type="EMBL" id="CP069370">
    <property type="protein sequence ID" value="QYZ68621.1"/>
    <property type="molecule type" value="Genomic_DNA"/>
</dbReference>
<reference evidence="12" key="1">
    <citation type="submission" date="2021-02" db="EMBL/GenBank/DDBJ databases">
        <title>Rhodobacter shimadae sp. nov., an aerobic anoxygenic phototrophic bacterium isolated from a hot spring.</title>
        <authorList>
            <person name="Muramatsu S."/>
            <person name="Haruta S."/>
            <person name="Hirose S."/>
            <person name="Hanada S."/>
        </authorList>
    </citation>
    <scope>NUCLEOTIDE SEQUENCE</scope>
    <source>
        <strain evidence="12">N10</strain>
    </source>
</reference>
<keyword evidence="8 9" id="KW-0961">Cell wall biogenesis/degradation</keyword>
<gene>
    <name evidence="12" type="ORF">JO391_12650</name>
</gene>
<comment type="pathway">
    <text evidence="1 9">Cell wall biogenesis; peptidoglycan biosynthesis.</text>
</comment>
<keyword evidence="10" id="KW-0732">Signal</keyword>
<dbReference type="GO" id="GO:0008360">
    <property type="term" value="P:regulation of cell shape"/>
    <property type="evidence" value="ECO:0007669"/>
    <property type="project" value="UniProtKB-UniRule"/>
</dbReference>
<evidence type="ECO:0000256" key="3">
    <source>
        <dbReference type="ARBA" id="ARBA00022676"/>
    </source>
</evidence>
<feature type="active site" description="Proton donor/acceptor" evidence="9">
    <location>
        <position position="186"/>
    </location>
</feature>
<dbReference type="PROSITE" id="PS52029">
    <property type="entry name" value="LD_TPASE"/>
    <property type="match status" value="1"/>
</dbReference>
<dbReference type="UniPathway" id="UPA00219"/>
<evidence type="ECO:0000313" key="13">
    <source>
        <dbReference type="Proteomes" id="UP000826300"/>
    </source>
</evidence>
<name>A0A8G1EBY5_9RHOB</name>
<proteinExistence type="inferred from homology"/>
<evidence type="ECO:0000256" key="4">
    <source>
        <dbReference type="ARBA" id="ARBA00022679"/>
    </source>
</evidence>
<accession>A0A8G1EBY5</accession>
<dbReference type="Pfam" id="PF03734">
    <property type="entry name" value="YkuD"/>
    <property type="match status" value="1"/>
</dbReference>
<dbReference type="GO" id="GO:0018104">
    <property type="term" value="P:peptidoglycan-protein cross-linking"/>
    <property type="evidence" value="ECO:0007669"/>
    <property type="project" value="TreeGrafter"/>
</dbReference>
<dbReference type="InterPro" id="IPR005490">
    <property type="entry name" value="LD_TPept_cat_dom"/>
</dbReference>
<dbReference type="Proteomes" id="UP000826300">
    <property type="component" value="Chromosome"/>
</dbReference>
<protein>
    <submittedName>
        <fullName evidence="12">L,D-transpeptidase</fullName>
    </submittedName>
</protein>
<dbReference type="InterPro" id="IPR050979">
    <property type="entry name" value="LD-transpeptidase"/>
</dbReference>
<dbReference type="PROSITE" id="PS51257">
    <property type="entry name" value="PROKAR_LIPOPROTEIN"/>
    <property type="match status" value="1"/>
</dbReference>
<dbReference type="Gene3D" id="2.40.440.10">
    <property type="entry name" value="L,D-transpeptidase catalytic domain-like"/>
    <property type="match status" value="1"/>
</dbReference>
<feature type="signal peptide" evidence="10">
    <location>
        <begin position="1"/>
        <end position="31"/>
    </location>
</feature>
<dbReference type="InterPro" id="IPR038063">
    <property type="entry name" value="Transpep_catalytic_dom"/>
</dbReference>
<feature type="domain" description="L,D-TPase catalytic" evidence="11">
    <location>
        <begin position="89"/>
        <end position="226"/>
    </location>
</feature>
<keyword evidence="4" id="KW-0808">Transferase</keyword>
<keyword evidence="3" id="KW-0328">Glycosyltransferase</keyword>
<evidence type="ECO:0000256" key="6">
    <source>
        <dbReference type="ARBA" id="ARBA00022960"/>
    </source>
</evidence>
<dbReference type="GO" id="GO:0071555">
    <property type="term" value="P:cell wall organization"/>
    <property type="evidence" value="ECO:0007669"/>
    <property type="project" value="UniProtKB-UniRule"/>
</dbReference>
<dbReference type="SUPFAM" id="SSF141523">
    <property type="entry name" value="L,D-transpeptidase catalytic domain-like"/>
    <property type="match status" value="1"/>
</dbReference>
<evidence type="ECO:0000256" key="10">
    <source>
        <dbReference type="SAM" id="SignalP"/>
    </source>
</evidence>
<dbReference type="PANTHER" id="PTHR30582">
    <property type="entry name" value="L,D-TRANSPEPTIDASE"/>
    <property type="match status" value="1"/>
</dbReference>
<evidence type="ECO:0000256" key="8">
    <source>
        <dbReference type="ARBA" id="ARBA00023316"/>
    </source>
</evidence>
<dbReference type="CDD" id="cd16913">
    <property type="entry name" value="YkuD_like"/>
    <property type="match status" value="1"/>
</dbReference>
<dbReference type="GO" id="GO:0005576">
    <property type="term" value="C:extracellular region"/>
    <property type="evidence" value="ECO:0007669"/>
    <property type="project" value="TreeGrafter"/>
</dbReference>
<keyword evidence="7 9" id="KW-0573">Peptidoglycan synthesis</keyword>
<evidence type="ECO:0000256" key="5">
    <source>
        <dbReference type="ARBA" id="ARBA00022801"/>
    </source>
</evidence>
<dbReference type="GO" id="GO:0016757">
    <property type="term" value="F:glycosyltransferase activity"/>
    <property type="evidence" value="ECO:0007669"/>
    <property type="project" value="UniProtKB-KW"/>
</dbReference>
<keyword evidence="13" id="KW-1185">Reference proteome</keyword>
<dbReference type="KEGG" id="nsm:JO391_12650"/>
<evidence type="ECO:0000256" key="2">
    <source>
        <dbReference type="ARBA" id="ARBA00005992"/>
    </source>
</evidence>
<keyword evidence="5" id="KW-0378">Hydrolase</keyword>
<dbReference type="GO" id="GO:0071972">
    <property type="term" value="F:peptidoglycan L,D-transpeptidase activity"/>
    <property type="evidence" value="ECO:0007669"/>
    <property type="project" value="TreeGrafter"/>
</dbReference>
<sequence>MTQPVCRPSPEAQVSLFRLLLALTLAALLSACGTTTKPVDGRTDYPSRTPPEYEGIQDGMFFIPPVEPLHLCCQNQRTVVPYNGTEEPGTIVVDTYARHLYYVLDGGMAVRYAIAVGREGIAYRGTGYVGRKQEWPSWQPTRNMIRTRPDLYAEFAGGLPGGLDNPLGARALYLYRGGRDTMFRIHGTIDDASIGRATSAGCIRLFQRDAIDLYDRVETGDTIKVRTLDESLELEGPYMDDAWGRAVPDTPENRAQLERDLPIAMAEAEADAAAQAQADALAAEAAAADAAALAGATFN</sequence>
<feature type="active site" description="Nucleophile" evidence="9">
    <location>
        <position position="202"/>
    </location>
</feature>
<evidence type="ECO:0000256" key="9">
    <source>
        <dbReference type="PROSITE-ProRule" id="PRU01373"/>
    </source>
</evidence>
<evidence type="ECO:0000256" key="1">
    <source>
        <dbReference type="ARBA" id="ARBA00004752"/>
    </source>
</evidence>